<dbReference type="EMBL" id="CAJNOI010000046">
    <property type="protein sequence ID" value="CAF0933372.1"/>
    <property type="molecule type" value="Genomic_DNA"/>
</dbReference>
<dbReference type="Proteomes" id="UP000663868">
    <property type="component" value="Unassembled WGS sequence"/>
</dbReference>
<proteinExistence type="predicted"/>
<protein>
    <submittedName>
        <fullName evidence="1">Uncharacterized protein</fullName>
    </submittedName>
</protein>
<evidence type="ECO:0000313" key="2">
    <source>
        <dbReference type="EMBL" id="CAF1252986.1"/>
    </source>
</evidence>
<dbReference type="EMBL" id="CAJNOE010000517">
    <property type="protein sequence ID" value="CAF1252986.1"/>
    <property type="molecule type" value="Genomic_DNA"/>
</dbReference>
<gene>
    <name evidence="1" type="ORF">BJG266_LOCUS12227</name>
    <name evidence="2" type="ORF">IZO911_LOCUS31453</name>
    <name evidence="4" type="ORF">KXQ929_LOCUS18624</name>
    <name evidence="3" type="ORF">QVE165_LOCUS45537</name>
</gene>
<evidence type="ECO:0000313" key="3">
    <source>
        <dbReference type="EMBL" id="CAF1531180.1"/>
    </source>
</evidence>
<dbReference type="OrthoDB" id="10278055at2759"/>
<dbReference type="EMBL" id="CAJNOM010000645">
    <property type="protein sequence ID" value="CAF1531180.1"/>
    <property type="molecule type" value="Genomic_DNA"/>
</dbReference>
<dbReference type="Proteomes" id="UP000663877">
    <property type="component" value="Unassembled WGS sequence"/>
</dbReference>
<dbReference type="Proteomes" id="UP000663832">
    <property type="component" value="Unassembled WGS sequence"/>
</dbReference>
<accession>A0A814BWD6</accession>
<dbReference type="AlphaFoldDB" id="A0A814BWD6"/>
<keyword evidence="5" id="KW-1185">Reference proteome</keyword>
<name>A0A814BWD6_9BILA</name>
<evidence type="ECO:0000313" key="6">
    <source>
        <dbReference type="Proteomes" id="UP000663877"/>
    </source>
</evidence>
<reference evidence="1" key="1">
    <citation type="submission" date="2021-02" db="EMBL/GenBank/DDBJ databases">
        <authorList>
            <person name="Nowell W R."/>
        </authorList>
    </citation>
    <scope>NUCLEOTIDE SEQUENCE</scope>
</reference>
<dbReference type="EMBL" id="CAJOBB010001224">
    <property type="protein sequence ID" value="CAF3827193.1"/>
    <property type="molecule type" value="Genomic_DNA"/>
</dbReference>
<dbReference type="Proteomes" id="UP000663860">
    <property type="component" value="Unassembled WGS sequence"/>
</dbReference>
<evidence type="ECO:0000313" key="4">
    <source>
        <dbReference type="EMBL" id="CAF3827193.1"/>
    </source>
</evidence>
<sequence length="109" mass="12567">MYFNKIYASSTERIVTRSSSSNDAYDIELQHPQPRRRQISDHYQENDDMKDQHFARAYSVPPKQTQFYSSSPDQTSSMNNIVTIPTNLPSFMSPDPFITSSLPTVVEEK</sequence>
<evidence type="ECO:0000313" key="5">
    <source>
        <dbReference type="Proteomes" id="UP000663832"/>
    </source>
</evidence>
<comment type="caution">
    <text evidence="1">The sequence shown here is derived from an EMBL/GenBank/DDBJ whole genome shotgun (WGS) entry which is preliminary data.</text>
</comment>
<evidence type="ECO:0000313" key="1">
    <source>
        <dbReference type="EMBL" id="CAF0933372.1"/>
    </source>
</evidence>
<organism evidence="1 6">
    <name type="scientific">Adineta steineri</name>
    <dbReference type="NCBI Taxonomy" id="433720"/>
    <lineage>
        <taxon>Eukaryota</taxon>
        <taxon>Metazoa</taxon>
        <taxon>Spiralia</taxon>
        <taxon>Gnathifera</taxon>
        <taxon>Rotifera</taxon>
        <taxon>Eurotatoria</taxon>
        <taxon>Bdelloidea</taxon>
        <taxon>Adinetida</taxon>
        <taxon>Adinetidae</taxon>
        <taxon>Adineta</taxon>
    </lineage>
</organism>